<protein>
    <recommendedName>
        <fullName evidence="2">EamA domain-containing protein</fullName>
    </recommendedName>
</protein>
<comment type="caution">
    <text evidence="3">The sequence shown here is derived from an EMBL/GenBank/DDBJ whole genome shotgun (WGS) entry which is preliminary data.</text>
</comment>
<feature type="transmembrane region" description="Helical" evidence="1">
    <location>
        <begin position="6"/>
        <end position="23"/>
    </location>
</feature>
<dbReference type="InterPro" id="IPR000620">
    <property type="entry name" value="EamA_dom"/>
</dbReference>
<feature type="transmembrane region" description="Helical" evidence="1">
    <location>
        <begin position="66"/>
        <end position="86"/>
    </location>
</feature>
<dbReference type="STRING" id="1802617.A2886_01555"/>
<dbReference type="GO" id="GO:0016020">
    <property type="term" value="C:membrane"/>
    <property type="evidence" value="ECO:0007669"/>
    <property type="project" value="InterPro"/>
</dbReference>
<dbReference type="AlphaFoldDB" id="A0A1F4USJ8"/>
<keyword evidence="1" id="KW-0812">Transmembrane</keyword>
<dbReference type="Gene3D" id="1.10.3730.20">
    <property type="match status" value="1"/>
</dbReference>
<dbReference type="Proteomes" id="UP000176608">
    <property type="component" value="Unassembled WGS sequence"/>
</dbReference>
<evidence type="ECO:0000313" key="3">
    <source>
        <dbReference type="EMBL" id="OGC47924.1"/>
    </source>
</evidence>
<gene>
    <name evidence="3" type="ORF">A2886_01555</name>
</gene>
<feature type="transmembrane region" description="Helical" evidence="1">
    <location>
        <begin position="98"/>
        <end position="115"/>
    </location>
</feature>
<evidence type="ECO:0000256" key="1">
    <source>
        <dbReference type="SAM" id="Phobius"/>
    </source>
</evidence>
<name>A0A1F4USJ8_UNCKA</name>
<dbReference type="InterPro" id="IPR037185">
    <property type="entry name" value="EmrE-like"/>
</dbReference>
<reference evidence="3 4" key="1">
    <citation type="journal article" date="2016" name="Nat. Commun.">
        <title>Thousands of microbial genomes shed light on interconnected biogeochemical processes in an aquifer system.</title>
        <authorList>
            <person name="Anantharaman K."/>
            <person name="Brown C.T."/>
            <person name="Hug L.A."/>
            <person name="Sharon I."/>
            <person name="Castelle C.J."/>
            <person name="Probst A.J."/>
            <person name="Thomas B.C."/>
            <person name="Singh A."/>
            <person name="Wilkins M.J."/>
            <person name="Karaoz U."/>
            <person name="Brodie E.L."/>
            <person name="Williams K.H."/>
            <person name="Hubbard S.S."/>
            <person name="Banfield J.F."/>
        </authorList>
    </citation>
    <scope>NUCLEOTIDE SEQUENCE [LARGE SCALE GENOMIC DNA]</scope>
</reference>
<keyword evidence="1" id="KW-0472">Membrane</keyword>
<organism evidence="3 4">
    <name type="scientific">candidate division WWE3 bacterium RIFCSPHIGHO2_01_FULL_42_13</name>
    <dbReference type="NCBI Taxonomy" id="1802617"/>
    <lineage>
        <taxon>Bacteria</taxon>
        <taxon>Katanobacteria</taxon>
    </lineage>
</organism>
<evidence type="ECO:0000313" key="4">
    <source>
        <dbReference type="Proteomes" id="UP000176608"/>
    </source>
</evidence>
<keyword evidence="1" id="KW-1133">Transmembrane helix</keyword>
<dbReference type="SUPFAM" id="SSF103481">
    <property type="entry name" value="Multidrug resistance efflux transporter EmrE"/>
    <property type="match status" value="1"/>
</dbReference>
<accession>A0A1F4USJ8</accession>
<dbReference type="EMBL" id="MEVA01000001">
    <property type="protein sequence ID" value="OGC47924.1"/>
    <property type="molecule type" value="Genomic_DNA"/>
</dbReference>
<evidence type="ECO:0000259" key="2">
    <source>
        <dbReference type="Pfam" id="PF00892"/>
    </source>
</evidence>
<sequence>MWLVYAFATIIAYVGLDFFIKKASGKIDDFAGAFLINLFALIPVLLIYIWLKVTNHSMLFTKEGVMSAIFAGLSVGIGSITFIKVFSSGANLSIGSPVVRIGTIVLITLISLFVLKESLTAKQLIGLALSLVGLVLVTFK</sequence>
<dbReference type="Pfam" id="PF00892">
    <property type="entry name" value="EamA"/>
    <property type="match status" value="1"/>
</dbReference>
<proteinExistence type="predicted"/>
<feature type="transmembrane region" description="Helical" evidence="1">
    <location>
        <begin position="30"/>
        <end position="51"/>
    </location>
</feature>
<feature type="domain" description="EamA" evidence="2">
    <location>
        <begin position="2"/>
        <end position="138"/>
    </location>
</feature>